<reference evidence="2 3" key="1">
    <citation type="journal article" date="2018" name="Sci. Rep.">
        <title>Genomic signatures of local adaptation to the degree of environmental predictability in rotifers.</title>
        <authorList>
            <person name="Franch-Gras L."/>
            <person name="Hahn C."/>
            <person name="Garcia-Roger E.M."/>
            <person name="Carmona M.J."/>
            <person name="Serra M."/>
            <person name="Gomez A."/>
        </authorList>
    </citation>
    <scope>NUCLEOTIDE SEQUENCE [LARGE SCALE GENOMIC DNA]</scope>
    <source>
        <strain evidence="2">HYR1</strain>
    </source>
</reference>
<sequence length="74" mass="8596">MQFNNLFKILALLSVLVVLFYSKNKQEIVSINLFQQSQSSLIHEWTSNGRVCQYSSIVSKHDSKTHIIETYFSL</sequence>
<feature type="chain" id="PRO_5018045011" evidence="1">
    <location>
        <begin position="23"/>
        <end position="74"/>
    </location>
</feature>
<dbReference type="EMBL" id="REGN01002294">
    <property type="protein sequence ID" value="RNA29034.1"/>
    <property type="molecule type" value="Genomic_DNA"/>
</dbReference>
<gene>
    <name evidence="2" type="ORF">BpHYR1_030540</name>
</gene>
<protein>
    <submittedName>
        <fullName evidence="2">Uncharacterized protein</fullName>
    </submittedName>
</protein>
<name>A0A3M7RZR6_BRAPC</name>
<evidence type="ECO:0000256" key="1">
    <source>
        <dbReference type="SAM" id="SignalP"/>
    </source>
</evidence>
<keyword evidence="1" id="KW-0732">Signal</keyword>
<dbReference type="AlphaFoldDB" id="A0A3M7RZR6"/>
<dbReference type="Proteomes" id="UP000276133">
    <property type="component" value="Unassembled WGS sequence"/>
</dbReference>
<feature type="signal peptide" evidence="1">
    <location>
        <begin position="1"/>
        <end position="22"/>
    </location>
</feature>
<proteinExistence type="predicted"/>
<comment type="caution">
    <text evidence="2">The sequence shown here is derived from an EMBL/GenBank/DDBJ whole genome shotgun (WGS) entry which is preliminary data.</text>
</comment>
<accession>A0A3M7RZR6</accession>
<evidence type="ECO:0000313" key="2">
    <source>
        <dbReference type="EMBL" id="RNA29034.1"/>
    </source>
</evidence>
<evidence type="ECO:0000313" key="3">
    <source>
        <dbReference type="Proteomes" id="UP000276133"/>
    </source>
</evidence>
<organism evidence="2 3">
    <name type="scientific">Brachionus plicatilis</name>
    <name type="common">Marine rotifer</name>
    <name type="synonym">Brachionus muelleri</name>
    <dbReference type="NCBI Taxonomy" id="10195"/>
    <lineage>
        <taxon>Eukaryota</taxon>
        <taxon>Metazoa</taxon>
        <taxon>Spiralia</taxon>
        <taxon>Gnathifera</taxon>
        <taxon>Rotifera</taxon>
        <taxon>Eurotatoria</taxon>
        <taxon>Monogononta</taxon>
        <taxon>Pseudotrocha</taxon>
        <taxon>Ploima</taxon>
        <taxon>Brachionidae</taxon>
        <taxon>Brachionus</taxon>
    </lineage>
</organism>
<keyword evidence="3" id="KW-1185">Reference proteome</keyword>